<dbReference type="SUPFAM" id="SSF56784">
    <property type="entry name" value="HAD-like"/>
    <property type="match status" value="1"/>
</dbReference>
<dbReference type="Gene3D" id="1.10.150.240">
    <property type="entry name" value="Putative phosphatase, domain 2"/>
    <property type="match status" value="1"/>
</dbReference>
<dbReference type="AlphaFoldDB" id="A0A9P8LGA6"/>
<evidence type="ECO:0008006" key="3">
    <source>
        <dbReference type="Google" id="ProtNLM"/>
    </source>
</evidence>
<dbReference type="Gene3D" id="3.40.50.1000">
    <property type="entry name" value="HAD superfamily/HAD-like"/>
    <property type="match status" value="1"/>
</dbReference>
<reference evidence="1" key="1">
    <citation type="submission" date="2021-03" db="EMBL/GenBank/DDBJ databases">
        <title>Comparative genomics and phylogenomic investigation of the class Geoglossomycetes provide insights into ecological specialization and systematics.</title>
        <authorList>
            <person name="Melie T."/>
            <person name="Pirro S."/>
            <person name="Miller A.N."/>
            <person name="Quandt A."/>
        </authorList>
    </citation>
    <scope>NUCLEOTIDE SEQUENCE</scope>
    <source>
        <strain evidence="1">CAQ_001_2017</strain>
    </source>
</reference>
<dbReference type="SFLD" id="SFLDS00003">
    <property type="entry name" value="Haloacid_Dehalogenase"/>
    <property type="match status" value="1"/>
</dbReference>
<dbReference type="InterPro" id="IPR006439">
    <property type="entry name" value="HAD-SF_hydro_IA"/>
</dbReference>
<dbReference type="PANTHER" id="PTHR43611:SF3">
    <property type="entry name" value="FLAVIN MONONUCLEOTIDE HYDROLASE 1, CHLOROPLATIC"/>
    <property type="match status" value="1"/>
</dbReference>
<name>A0A9P8LGA6_9PEZI</name>
<evidence type="ECO:0000313" key="1">
    <source>
        <dbReference type="EMBL" id="KAH0564744.1"/>
    </source>
</evidence>
<sequence length="241" mass="26999">MFAKFTTIIFDLGDVLFNWSPQTKTTISPMTFKRILSSPTWFEYECGKISQDSCYERIGNQFAIDPSEVANAIAQAQDSLQSNNELVSAIQQLKAESNGGLRIYAMSNVSRPDYQVLHTKFTGWSIFDQVFTSGAVGERKPGLAFYRHVINATGINPQNTIFVDDTSENVLSARSVGFHGIIFDDTRQVIRALRNLVGDPVKRGKEFLEMNSKNLKSTSDSDDAMDDNFMQLLILDATNNR</sequence>
<dbReference type="GO" id="GO:0016791">
    <property type="term" value="F:phosphatase activity"/>
    <property type="evidence" value="ECO:0007669"/>
    <property type="project" value="UniProtKB-ARBA"/>
</dbReference>
<dbReference type="Proteomes" id="UP000750711">
    <property type="component" value="Unassembled WGS sequence"/>
</dbReference>
<gene>
    <name evidence="1" type="ORF">GP486_001872</name>
</gene>
<dbReference type="InterPro" id="IPR023214">
    <property type="entry name" value="HAD_sf"/>
</dbReference>
<comment type="caution">
    <text evidence="1">The sequence shown here is derived from an EMBL/GenBank/DDBJ whole genome shotgun (WGS) entry which is preliminary data.</text>
</comment>
<accession>A0A9P8LGA6</accession>
<dbReference type="InterPro" id="IPR023198">
    <property type="entry name" value="PGP-like_dom2"/>
</dbReference>
<keyword evidence="2" id="KW-1185">Reference proteome</keyword>
<dbReference type="InterPro" id="IPR036412">
    <property type="entry name" value="HAD-like_sf"/>
</dbReference>
<evidence type="ECO:0000313" key="2">
    <source>
        <dbReference type="Proteomes" id="UP000750711"/>
    </source>
</evidence>
<dbReference type="EMBL" id="JAGHQM010000185">
    <property type="protein sequence ID" value="KAH0564744.1"/>
    <property type="molecule type" value="Genomic_DNA"/>
</dbReference>
<organism evidence="1 2">
    <name type="scientific">Trichoglossum hirsutum</name>
    <dbReference type="NCBI Taxonomy" id="265104"/>
    <lineage>
        <taxon>Eukaryota</taxon>
        <taxon>Fungi</taxon>
        <taxon>Dikarya</taxon>
        <taxon>Ascomycota</taxon>
        <taxon>Pezizomycotina</taxon>
        <taxon>Geoglossomycetes</taxon>
        <taxon>Geoglossales</taxon>
        <taxon>Geoglossaceae</taxon>
        <taxon>Trichoglossum</taxon>
    </lineage>
</organism>
<dbReference type="Pfam" id="PF00702">
    <property type="entry name" value="Hydrolase"/>
    <property type="match status" value="1"/>
</dbReference>
<dbReference type="PANTHER" id="PTHR43611">
    <property type="entry name" value="ALPHA-D-GLUCOSE 1-PHOSPHATE PHOSPHATASE"/>
    <property type="match status" value="1"/>
</dbReference>
<protein>
    <recommendedName>
        <fullName evidence="3">HAD-like protein</fullName>
    </recommendedName>
</protein>
<dbReference type="NCBIfam" id="TIGR01509">
    <property type="entry name" value="HAD-SF-IA-v3"/>
    <property type="match status" value="1"/>
</dbReference>
<dbReference type="SFLD" id="SFLDG01129">
    <property type="entry name" value="C1.5:_HAD__Beta-PGM__Phosphata"/>
    <property type="match status" value="1"/>
</dbReference>
<proteinExistence type="predicted"/>